<dbReference type="AlphaFoldDB" id="A0A9N9EQV6"/>
<protein>
    <submittedName>
        <fullName evidence="2">1727_t:CDS:1</fullName>
    </submittedName>
</protein>
<accession>A0A9N9EQV6</accession>
<keyword evidence="1" id="KW-0812">Transmembrane</keyword>
<gene>
    <name evidence="2" type="ORF">CPELLU_LOCUS11039</name>
</gene>
<keyword evidence="1" id="KW-0472">Membrane</keyword>
<organism evidence="2 3">
    <name type="scientific">Cetraspora pellucida</name>
    <dbReference type="NCBI Taxonomy" id="1433469"/>
    <lineage>
        <taxon>Eukaryota</taxon>
        <taxon>Fungi</taxon>
        <taxon>Fungi incertae sedis</taxon>
        <taxon>Mucoromycota</taxon>
        <taxon>Glomeromycotina</taxon>
        <taxon>Glomeromycetes</taxon>
        <taxon>Diversisporales</taxon>
        <taxon>Gigasporaceae</taxon>
        <taxon>Cetraspora</taxon>
    </lineage>
</organism>
<name>A0A9N9EQV6_9GLOM</name>
<proteinExistence type="predicted"/>
<sequence length="147" mass="16108">MSDSGTITPSTTLKIVASHSSSPSSSLPTNFVSTILVIATLVIVLTVITVLLIFFYKRYRKRCKMSPLLQFEVMHSRVVVVDADGKSVAGVNRNNSFVSLDSSGSSGKDANSKSRMIKVLQYDDDNNNIMDGKSGTDHSKNLYYEYS</sequence>
<keyword evidence="3" id="KW-1185">Reference proteome</keyword>
<evidence type="ECO:0000313" key="2">
    <source>
        <dbReference type="EMBL" id="CAG8685407.1"/>
    </source>
</evidence>
<reference evidence="2" key="1">
    <citation type="submission" date="2021-06" db="EMBL/GenBank/DDBJ databases">
        <authorList>
            <person name="Kallberg Y."/>
            <person name="Tangrot J."/>
            <person name="Rosling A."/>
        </authorList>
    </citation>
    <scope>NUCLEOTIDE SEQUENCE</scope>
    <source>
        <strain evidence="2">FL966</strain>
    </source>
</reference>
<keyword evidence="1" id="KW-1133">Transmembrane helix</keyword>
<feature type="transmembrane region" description="Helical" evidence="1">
    <location>
        <begin position="31"/>
        <end position="56"/>
    </location>
</feature>
<dbReference type="Proteomes" id="UP000789759">
    <property type="component" value="Unassembled WGS sequence"/>
</dbReference>
<dbReference type="EMBL" id="CAJVQA010009475">
    <property type="protein sequence ID" value="CAG8685407.1"/>
    <property type="molecule type" value="Genomic_DNA"/>
</dbReference>
<evidence type="ECO:0000313" key="3">
    <source>
        <dbReference type="Proteomes" id="UP000789759"/>
    </source>
</evidence>
<evidence type="ECO:0000256" key="1">
    <source>
        <dbReference type="SAM" id="Phobius"/>
    </source>
</evidence>
<dbReference type="OrthoDB" id="2446337at2759"/>
<comment type="caution">
    <text evidence="2">The sequence shown here is derived from an EMBL/GenBank/DDBJ whole genome shotgun (WGS) entry which is preliminary data.</text>
</comment>